<evidence type="ECO:0000259" key="7">
    <source>
        <dbReference type="Pfam" id="PF04932"/>
    </source>
</evidence>
<keyword evidence="3 6" id="KW-1133">Transmembrane helix</keyword>
<evidence type="ECO:0000256" key="1">
    <source>
        <dbReference type="ARBA" id="ARBA00004141"/>
    </source>
</evidence>
<dbReference type="STRING" id="268407.PWYN_01980"/>
<feature type="transmembrane region" description="Helical" evidence="6">
    <location>
        <begin position="12"/>
        <end position="35"/>
    </location>
</feature>
<dbReference type="EMBL" id="JQCR01000001">
    <property type="protein sequence ID" value="KGE20951.1"/>
    <property type="molecule type" value="Genomic_DNA"/>
</dbReference>
<dbReference type="InterPro" id="IPR007016">
    <property type="entry name" value="O-antigen_ligase-rel_domated"/>
</dbReference>
<keyword evidence="9" id="KW-1185">Reference proteome</keyword>
<feature type="transmembrane region" description="Helical" evidence="6">
    <location>
        <begin position="83"/>
        <end position="104"/>
    </location>
</feature>
<feature type="compositionally biased region" description="Low complexity" evidence="5">
    <location>
        <begin position="250"/>
        <end position="261"/>
    </location>
</feature>
<feature type="transmembrane region" description="Helical" evidence="6">
    <location>
        <begin position="470"/>
        <end position="497"/>
    </location>
</feature>
<evidence type="ECO:0000256" key="5">
    <source>
        <dbReference type="SAM" id="MobiDB-lite"/>
    </source>
</evidence>
<protein>
    <recommendedName>
        <fullName evidence="7">O-antigen ligase-related domain-containing protein</fullName>
    </recommendedName>
</protein>
<feature type="transmembrane region" description="Helical" evidence="6">
    <location>
        <begin position="567"/>
        <end position="585"/>
    </location>
</feature>
<dbReference type="Pfam" id="PF04932">
    <property type="entry name" value="Wzy_C"/>
    <property type="match status" value="1"/>
</dbReference>
<feature type="region of interest" description="Disordered" evidence="5">
    <location>
        <begin position="227"/>
        <end position="271"/>
    </location>
</feature>
<feature type="domain" description="O-antigen ligase-related" evidence="7">
    <location>
        <begin position="359"/>
        <end position="482"/>
    </location>
</feature>
<feature type="transmembrane region" description="Helical" evidence="6">
    <location>
        <begin position="517"/>
        <end position="535"/>
    </location>
</feature>
<reference evidence="8 9" key="1">
    <citation type="submission" date="2014-08" db="EMBL/GenBank/DDBJ databases">
        <authorList>
            <person name="den Bakker H.C."/>
        </authorList>
    </citation>
    <scope>NUCLEOTIDE SEQUENCE [LARGE SCALE GENOMIC DNA]</scope>
    <source>
        <strain evidence="8 9">DSM 18334</strain>
    </source>
</reference>
<gene>
    <name evidence="8" type="ORF">PWYN_01980</name>
</gene>
<dbReference type="Proteomes" id="UP000029734">
    <property type="component" value="Unassembled WGS sequence"/>
</dbReference>
<keyword evidence="2 6" id="KW-0812">Transmembrane</keyword>
<evidence type="ECO:0000256" key="2">
    <source>
        <dbReference type="ARBA" id="ARBA00022692"/>
    </source>
</evidence>
<comment type="subcellular location">
    <subcellularLocation>
        <location evidence="1">Membrane</location>
        <topology evidence="1">Multi-pass membrane protein</topology>
    </subcellularLocation>
</comment>
<evidence type="ECO:0000313" key="9">
    <source>
        <dbReference type="Proteomes" id="UP000029734"/>
    </source>
</evidence>
<evidence type="ECO:0000313" key="8">
    <source>
        <dbReference type="EMBL" id="KGE20951.1"/>
    </source>
</evidence>
<reference evidence="8 9" key="2">
    <citation type="submission" date="2014-10" db="EMBL/GenBank/DDBJ databases">
        <title>Comparative genomics of the Paenibacillus odorifer group.</title>
        <authorList>
            <person name="Tsai Y.-C."/>
            <person name="Martin N."/>
            <person name="Korlach J."/>
            <person name="Wiedmann M."/>
        </authorList>
    </citation>
    <scope>NUCLEOTIDE SEQUENCE [LARGE SCALE GENOMIC DNA]</scope>
    <source>
        <strain evidence="8 9">DSM 18334</strain>
    </source>
</reference>
<keyword evidence="4 6" id="KW-0472">Membrane</keyword>
<dbReference type="RefSeq" id="WP_036647775.1">
    <property type="nucleotide sequence ID" value="NZ_JQCR01000001.1"/>
</dbReference>
<organism evidence="8 9">
    <name type="scientific">Paenibacillus wynnii</name>
    <dbReference type="NCBI Taxonomy" id="268407"/>
    <lineage>
        <taxon>Bacteria</taxon>
        <taxon>Bacillati</taxon>
        <taxon>Bacillota</taxon>
        <taxon>Bacilli</taxon>
        <taxon>Bacillales</taxon>
        <taxon>Paenibacillaceae</taxon>
        <taxon>Paenibacillus</taxon>
    </lineage>
</organism>
<dbReference type="AlphaFoldDB" id="A0A098MFX2"/>
<feature type="transmembrane region" description="Helical" evidence="6">
    <location>
        <begin position="144"/>
        <end position="166"/>
    </location>
</feature>
<dbReference type="GO" id="GO:0016020">
    <property type="term" value="C:membrane"/>
    <property type="evidence" value="ECO:0007669"/>
    <property type="project" value="UniProtKB-SubCell"/>
</dbReference>
<proteinExistence type="predicted"/>
<evidence type="ECO:0000256" key="3">
    <source>
        <dbReference type="ARBA" id="ARBA00022989"/>
    </source>
</evidence>
<feature type="transmembrane region" description="Helical" evidence="6">
    <location>
        <begin position="353"/>
        <end position="375"/>
    </location>
</feature>
<evidence type="ECO:0000256" key="6">
    <source>
        <dbReference type="SAM" id="Phobius"/>
    </source>
</evidence>
<dbReference type="InterPro" id="IPR051533">
    <property type="entry name" value="WaaL-like"/>
</dbReference>
<feature type="compositionally biased region" description="Gly residues" evidence="5">
    <location>
        <begin position="227"/>
        <end position="243"/>
    </location>
</feature>
<sequence>MLNNKFKGYLNTLVMYISAAAVIVAGGTAILRHGFFFAEDIYAFAGGWFILGALLILVRLVASISKESAVSLMGTVNWWRNRSAIAILSAPFLIAVLYALSWLREPVSFQGTMNELLRWSLYGTFAVLAFISTKSKGSTWIITVAWHIVGMALSLSALAVVCGGLSSPYFIAYSDNPGVSATGARLAGLLQYPNTFGAVMAVFLLERLFAVSEYNAGRTGVELSGTGSRGAGWNGTGNRGAGWSGAKSTGAARSNAGNSGADRSGIASTGAGNPGTKRAGAAMLHLLPLFPYTAALLLSESRGAWLAAACAGAAVLPLKRRLLVPLLAAGAAPVAAAALLYRQLAAARLAVEPLPGLLALAGLWAGALLAGLWICRRQRSVAGGVRAAVLGLAALCWTAGAAAVLQQVQARITEPSSTVSARALLYRDAWRLAAEAPWLGRGGETWRSMYLAAQSHPYVGSQIHSGYLDILLNLGIAGLVVVIVMLFAMCWLVAVSLPRLLPPFLVIVLHGAVDFDWSYGLIWILLFWLLALAVANARETQPTLAGIQPDIIAKRRGRFSTRTSSKLIFALVICCSSLVLCIISWRAQSAAELYREAVILSNPVERIMLLQQSLHRNPLSPRAAAILSEDLSQAQSKKVLVDSLMYSPDNPALNWNMAELMMHEDRVGGALYWVRRSLRLDVYNFKKRTNAIHAMLLLGERRLAAGDKEGARLSASSGLELLREYKLLTGGAGSKEYNDRSFHLTDQAINLGQQLDSLMMLSVTAG</sequence>
<evidence type="ECO:0000256" key="4">
    <source>
        <dbReference type="ARBA" id="ARBA00023136"/>
    </source>
</evidence>
<feature type="transmembrane region" description="Helical" evidence="6">
    <location>
        <begin position="186"/>
        <end position="205"/>
    </location>
</feature>
<dbReference type="eggNOG" id="COG3307">
    <property type="taxonomic scope" value="Bacteria"/>
</dbReference>
<dbReference type="PANTHER" id="PTHR37422:SF21">
    <property type="entry name" value="EXOQ-LIKE PROTEIN"/>
    <property type="match status" value="1"/>
</dbReference>
<feature type="transmembrane region" description="Helical" evidence="6">
    <location>
        <begin position="116"/>
        <end position="132"/>
    </location>
</feature>
<feature type="transmembrane region" description="Helical" evidence="6">
    <location>
        <begin position="41"/>
        <end position="62"/>
    </location>
</feature>
<dbReference type="PANTHER" id="PTHR37422">
    <property type="entry name" value="TEICHURONIC ACID BIOSYNTHESIS PROTEIN TUAE"/>
    <property type="match status" value="1"/>
</dbReference>
<feature type="transmembrane region" description="Helical" evidence="6">
    <location>
        <begin position="322"/>
        <end position="341"/>
    </location>
</feature>
<name>A0A098MFX2_9BACL</name>
<comment type="caution">
    <text evidence="8">The sequence shown here is derived from an EMBL/GenBank/DDBJ whole genome shotgun (WGS) entry which is preliminary data.</text>
</comment>
<accession>A0A098MFX2</accession>